<dbReference type="InterPro" id="IPR035396">
    <property type="entry name" value="Bac_rhamnosid6H"/>
</dbReference>
<dbReference type="PANTHER" id="PTHR33307:SF6">
    <property type="entry name" value="ALPHA-RHAMNOSIDASE (EUROFUNG)-RELATED"/>
    <property type="match status" value="1"/>
</dbReference>
<dbReference type="EMBL" id="CP007139">
    <property type="protein sequence ID" value="AIE85899.1"/>
    <property type="molecule type" value="Genomic_DNA"/>
</dbReference>
<dbReference type="PIRSF" id="PIRSF010631">
    <property type="entry name" value="A-rhamnsds"/>
    <property type="match status" value="1"/>
</dbReference>
<evidence type="ECO:0000259" key="7">
    <source>
        <dbReference type="Pfam" id="PF17390"/>
    </source>
</evidence>
<reference evidence="8" key="1">
    <citation type="journal article" date="2014" name="PLoS ONE">
        <title>The first complete genome sequence of the class fimbriimonadia in the phylum armatimonadetes.</title>
        <authorList>
            <person name="Hu Z.Y."/>
            <person name="Wang Y.Z."/>
            <person name="Im W.T."/>
            <person name="Wang S.Y."/>
            <person name="Zhao G.P."/>
            <person name="Zheng H.J."/>
            <person name="Quan Z.X."/>
        </authorList>
    </citation>
    <scope>NUCLEOTIDE SEQUENCE [LARGE SCALE GENOMIC DNA]</scope>
    <source>
        <strain evidence="8">Gsoil 348</strain>
    </source>
</reference>
<organism evidence="8 9">
    <name type="scientific">Fimbriimonas ginsengisoli Gsoil 348</name>
    <dbReference type="NCBI Taxonomy" id="661478"/>
    <lineage>
        <taxon>Bacteria</taxon>
        <taxon>Bacillati</taxon>
        <taxon>Armatimonadota</taxon>
        <taxon>Fimbriimonadia</taxon>
        <taxon>Fimbriimonadales</taxon>
        <taxon>Fimbriimonadaceae</taxon>
        <taxon>Fimbriimonas</taxon>
    </lineage>
</organism>
<evidence type="ECO:0000259" key="5">
    <source>
        <dbReference type="Pfam" id="PF08531"/>
    </source>
</evidence>
<dbReference type="InterPro" id="IPR013737">
    <property type="entry name" value="Bac_rhamnosid_N"/>
</dbReference>
<dbReference type="SUPFAM" id="SSF48208">
    <property type="entry name" value="Six-hairpin glycosidases"/>
    <property type="match status" value="1"/>
</dbReference>
<evidence type="ECO:0000259" key="4">
    <source>
        <dbReference type="Pfam" id="PF05592"/>
    </source>
</evidence>
<dbReference type="RefSeq" id="WP_025225543.1">
    <property type="nucleotide sequence ID" value="NZ_CP007139.1"/>
</dbReference>
<dbReference type="Pfam" id="PF08531">
    <property type="entry name" value="Bac_rhamnosid_N"/>
    <property type="match status" value="1"/>
</dbReference>
<dbReference type="eggNOG" id="COG3408">
    <property type="taxonomic scope" value="Bacteria"/>
</dbReference>
<dbReference type="Pfam" id="PF17389">
    <property type="entry name" value="Bac_rhamnosid6H"/>
    <property type="match status" value="1"/>
</dbReference>
<feature type="domain" description="Bacterial alpha-L-rhamnosidase N-terminal" evidence="5">
    <location>
        <begin position="163"/>
        <end position="335"/>
    </location>
</feature>
<gene>
    <name evidence="8" type="ORF">OP10G_2531</name>
</gene>
<feature type="domain" description="Alpha-L-rhamnosidase C-terminal" evidence="7">
    <location>
        <begin position="783"/>
        <end position="849"/>
    </location>
</feature>
<accession>A0A068NWB7</accession>
<dbReference type="Pfam" id="PF25788">
    <property type="entry name" value="Ig_Rha78A_N"/>
    <property type="match status" value="1"/>
</dbReference>
<dbReference type="AlphaFoldDB" id="A0A068NWB7"/>
<dbReference type="Gene3D" id="2.60.40.10">
    <property type="entry name" value="Immunoglobulins"/>
    <property type="match status" value="1"/>
</dbReference>
<dbReference type="GO" id="GO:0030596">
    <property type="term" value="F:alpha-L-rhamnosidase activity"/>
    <property type="evidence" value="ECO:0007669"/>
    <property type="project" value="UniProtKB-EC"/>
</dbReference>
<dbReference type="STRING" id="661478.OP10G_2531"/>
<evidence type="ECO:0000256" key="2">
    <source>
        <dbReference type="ARBA" id="ARBA00012652"/>
    </source>
</evidence>
<dbReference type="InterPro" id="IPR016007">
    <property type="entry name" value="Alpha_rhamnosid"/>
</dbReference>
<evidence type="ECO:0000313" key="8">
    <source>
        <dbReference type="EMBL" id="AIE85899.1"/>
    </source>
</evidence>
<dbReference type="KEGG" id="fgi:OP10G_2531"/>
<dbReference type="OrthoDB" id="9766741at2"/>
<dbReference type="GO" id="GO:0005975">
    <property type="term" value="P:carbohydrate metabolic process"/>
    <property type="evidence" value="ECO:0007669"/>
    <property type="project" value="InterPro"/>
</dbReference>
<dbReference type="EC" id="3.2.1.40" evidence="2"/>
<dbReference type="InterPro" id="IPR008928">
    <property type="entry name" value="6-hairpin_glycosidase_sf"/>
</dbReference>
<dbReference type="Proteomes" id="UP000027982">
    <property type="component" value="Chromosome"/>
</dbReference>
<feature type="domain" description="Alpha-L-rhamnosidase concanavalin-like" evidence="4">
    <location>
        <begin position="346"/>
        <end position="451"/>
    </location>
</feature>
<evidence type="ECO:0000313" key="9">
    <source>
        <dbReference type="Proteomes" id="UP000027982"/>
    </source>
</evidence>
<evidence type="ECO:0000256" key="3">
    <source>
        <dbReference type="ARBA" id="ARBA00022801"/>
    </source>
</evidence>
<keyword evidence="3" id="KW-0378">Hydrolase</keyword>
<dbReference type="Pfam" id="PF05592">
    <property type="entry name" value="Bac_rhamnosid"/>
    <property type="match status" value="1"/>
</dbReference>
<dbReference type="InterPro" id="IPR013783">
    <property type="entry name" value="Ig-like_fold"/>
</dbReference>
<dbReference type="HOGENOM" id="CLU_002926_1_1_0"/>
<dbReference type="InterPro" id="IPR008902">
    <property type="entry name" value="Rhamnosid_concanavalin"/>
</dbReference>
<evidence type="ECO:0000256" key="1">
    <source>
        <dbReference type="ARBA" id="ARBA00001445"/>
    </source>
</evidence>
<evidence type="ECO:0000259" key="6">
    <source>
        <dbReference type="Pfam" id="PF17389"/>
    </source>
</evidence>
<protein>
    <recommendedName>
        <fullName evidence="2">alpha-L-rhamnosidase</fullName>
        <ecNumber evidence="2">3.2.1.40</ecNumber>
    </recommendedName>
</protein>
<reference evidence="8" key="2">
    <citation type="submission" date="2014-01" db="EMBL/GenBank/DDBJ databases">
        <authorList>
            <person name="Hu Z.-Y."/>
            <person name="Wang Y.-Z."/>
            <person name="Im W.-T."/>
            <person name="Wang S.-Y."/>
            <person name="Zhao G.-P."/>
            <person name="Zheng H.-J."/>
            <person name="Quan Z.-X."/>
        </authorList>
    </citation>
    <scope>NUCLEOTIDE SEQUENCE</scope>
    <source>
        <strain evidence="8">Gsoil 348</strain>
    </source>
</reference>
<dbReference type="Gene3D" id="1.50.10.10">
    <property type="match status" value="1"/>
</dbReference>
<feature type="domain" description="Alpha-L-rhamnosidase six-hairpin glycosidase" evidence="6">
    <location>
        <begin position="458"/>
        <end position="778"/>
    </location>
</feature>
<dbReference type="InterPro" id="IPR012341">
    <property type="entry name" value="6hp_glycosidase-like_sf"/>
</dbReference>
<dbReference type="InterPro" id="IPR035398">
    <property type="entry name" value="Bac_rhamnosid_C"/>
</dbReference>
<name>A0A068NWB7_FIMGI</name>
<dbReference type="PANTHER" id="PTHR33307">
    <property type="entry name" value="ALPHA-RHAMNOSIDASE (EUROFUNG)"/>
    <property type="match status" value="1"/>
</dbReference>
<sequence length="884" mass="97559">MTFLPAAVLLTASASGPTVTDLRCEYLKNPISIESPAPRLSWVTEYEGRGWKQTAYQILVASDARKLGRSQADLWDSGRVASSASIQIPYSGKALSSRQRCFWKVRVWDGAGEPSAWSKPQIWEMGLSAESDWAASKWIGGAPAGKGQPPAPFLRKEFVAKGKVKRATLYASGLGYAELHLNGKKVGGTTERDPGYTNFDKRVLYVAHDVTSAIKPGANAVGAILGTGWYDVHDLATWRFENAPWRGRPRLRLALYIDYADGSSETVVSDPSWKTSTGPILFDGIYTGEVYDARQEMPDWDSAGFSDAAWSAAAVMPAPKGALAARPCPPVAIVETIKAKRILEPAPGVYVVDFGQNIAGHARIRVKGAAGTKITMRYSERIKENGAIERDQIETFMTKATPPQPFQTDTYICKGEGREEWEQRFSYSGFRYMEVTGFPGKPRLDSFQARLASTDFESAGEFECSNDLLNKIQHATRYAYLSNAQSIPTDCPQREKNGWTGDAHLAAEAGLMNFKSASFYTKWLDDLADDQSSSGAQSLIVPSGGWGHGATHPAWDSAYPIIANDLYRYCGDTRIFTRHYEHLRRYVDYLSAQTQDGVVPFDSLGDWLPWSTETPSQLTSTVFLYVDARIVADAARMQGNDRDTRKYADLAEQTKRAFDKHYLAPDALEKSSQTALSMAIYFGLAEGDKKQAAFDALVRNVKTQGHIDTGILGAKYLLRVLSEGGRSDLAYMLVARKEQPGWGWWIGQGATTLWEDWKGESSLNHIMFGDVSNWFYQWIAGIGLDPATPAFKHVLIRPQPVSDLTWAKATEHGPYGLIRSSWQRNGAQFHLDIEIPPNTSATVYLPGSGSAPDGAKLLRREGNAMLFEVGSGRHSFQSQLSPSR</sequence>
<dbReference type="Pfam" id="PF17390">
    <property type="entry name" value="Bac_rhamnosid_C"/>
    <property type="match status" value="1"/>
</dbReference>
<keyword evidence="9" id="KW-1185">Reference proteome</keyword>
<comment type="catalytic activity">
    <reaction evidence="1">
        <text>Hydrolysis of terminal non-reducing alpha-L-rhamnose residues in alpha-L-rhamnosides.</text>
        <dbReference type="EC" id="3.2.1.40"/>
    </reaction>
</comment>
<proteinExistence type="predicted"/>
<dbReference type="Gene3D" id="2.60.420.10">
    <property type="entry name" value="Maltose phosphorylase, domain 3"/>
    <property type="match status" value="1"/>
</dbReference>
<dbReference type="Gene3D" id="2.60.120.260">
    <property type="entry name" value="Galactose-binding domain-like"/>
    <property type="match status" value="2"/>
</dbReference>